<accession>A0A7J6Y1U5</accession>
<feature type="region of interest" description="Disordered" evidence="3">
    <location>
        <begin position="255"/>
        <end position="283"/>
    </location>
</feature>
<dbReference type="GO" id="GO:0003723">
    <property type="term" value="F:RNA binding"/>
    <property type="evidence" value="ECO:0007669"/>
    <property type="project" value="InterPro"/>
</dbReference>
<dbReference type="AlphaFoldDB" id="A0A7J6Y1U5"/>
<dbReference type="VEuPathDB" id="TriTrypDB:ECC02_006303"/>
<dbReference type="Gene3D" id="3.30.2350.20">
    <property type="entry name" value="TruD, catalytic domain"/>
    <property type="match status" value="2"/>
</dbReference>
<dbReference type="InterPro" id="IPR042214">
    <property type="entry name" value="TruD_catalytic"/>
</dbReference>
<evidence type="ECO:0000256" key="3">
    <source>
        <dbReference type="SAM" id="MobiDB-lite"/>
    </source>
</evidence>
<sequence length="931" mass="106338">MWGGGTTSPMDASSFYNSIFFFLYVFVCFMPFPPTYTPLHPSVTLRGMSSLAQSRLWRNKSAWIWTVDKATLHAIDFLAYRLGLFHPPPGGTVCGTATLARSKCDRLNILSERSSIHSSFVPVVRKQQTSCGEIHFFSSLETMKRMMREWERRQRKRARDEEEMAIREEADVAAKLQHPEFLFSDEDSVLLRFGMGSFASPTAPGFSGLFRQHWKDFIVTEMVTDAAGLATAIPREHDWSIPALPPSLLNATETREKWRGDSDADMNKNDAEGEGRGHVGPSSSFFAVDVEERVTELLKEGSREENPLASGEPEEGEKEKEEDGNNDCVAGKRDFYLQCYLHKRHIAHSVALANIAQTLRMHPSGISVAGIKDYIGDTIQRVRLKNITPAAALEANSFFRMKKWSMTLSDFSYQNEPLVPGRLFGNHFRIVLRDVTAAREDVERALHAFEQNGFPNYYGCQRFSWFGGKNDAAFALLHHNWLVFAFRFLGYTSCELTLRELLQREKKYPNPLQDEYRRNVVRRLRRIATEPTELDVAPFLSCPPLGAPPTSADGGPISDKQELIILQLREAFLDLNVRDRRLTAQRLSSYLWNQVLTLRLHHFGLKVLVGDVVLPESFRRVAALPVDRTDCYREGIRFIADEEEKSVYTITDVMHPGFSFNGIQRPMNTVGEYYLQVCGKYHLDWHAHHAQTGIHDFLEPPRPIIRKPINLRHEYNIAESKLTLEFVLERGSYANVAISELMKLLRCAGSESILLVPAPVGMWDIGSRDPGYVKSMQDIYSGFEDGLGFVTDKHDLPLVGEGKLWDHDGPLFLPDSADPVKKAYRWGEQHLLRNMERRERDEEAMKLRLFEKPLARKLKDGEVAQYAGHTVPMLPNSKAKRVFFTVLRRQQRFPCAPKTVPRIRRGAEVRNRSPVNVPFKTINRNTWNVTW</sequence>
<keyword evidence="4" id="KW-1133">Transmembrane helix</keyword>
<feature type="region of interest" description="Disordered" evidence="3">
    <location>
        <begin position="297"/>
        <end position="327"/>
    </location>
</feature>
<dbReference type="PANTHER" id="PTHR13326:SF19">
    <property type="entry name" value="PSEUDOURIDINE SYNTHASE, PUTATIVE-RELATED"/>
    <property type="match status" value="1"/>
</dbReference>
<dbReference type="GO" id="GO:0001522">
    <property type="term" value="P:pseudouridine synthesis"/>
    <property type="evidence" value="ECO:0007669"/>
    <property type="project" value="InterPro"/>
</dbReference>
<feature type="transmembrane region" description="Helical" evidence="4">
    <location>
        <begin position="12"/>
        <end position="32"/>
    </location>
</feature>
<comment type="similarity">
    <text evidence="1">Belongs to the pseudouridine synthase TruD family.</text>
</comment>
<evidence type="ECO:0000256" key="2">
    <source>
        <dbReference type="ARBA" id="ARBA00023235"/>
    </source>
</evidence>
<evidence type="ECO:0000313" key="7">
    <source>
        <dbReference type="Proteomes" id="UP000583944"/>
    </source>
</evidence>
<protein>
    <submittedName>
        <fullName evidence="6">tRNA pseudouridine synthase</fullName>
    </submittedName>
</protein>
<dbReference type="InterPro" id="IPR011760">
    <property type="entry name" value="PsdUridine_synth_TruD_insert"/>
</dbReference>
<feature type="compositionally biased region" description="Basic and acidic residues" evidence="3">
    <location>
        <begin position="297"/>
        <end position="306"/>
    </location>
</feature>
<feature type="compositionally biased region" description="Basic and acidic residues" evidence="3">
    <location>
        <begin position="255"/>
        <end position="277"/>
    </location>
</feature>
<reference evidence="6 7" key="1">
    <citation type="journal article" date="2019" name="Genome Biol. Evol.">
        <title>Nanopore Sequencing Significantly Improves Genome Assembly of the Protozoan Parasite Trypanosoma cruzi.</title>
        <authorList>
            <person name="Diaz-Viraque F."/>
            <person name="Pita S."/>
            <person name="Greif G."/>
            <person name="de Souza R.C.M."/>
            <person name="Iraola G."/>
            <person name="Robello C."/>
        </authorList>
    </citation>
    <scope>NUCLEOTIDE SEQUENCE [LARGE SCALE GENOMIC DNA]</scope>
    <source>
        <strain evidence="6 7">Berenice</strain>
    </source>
</reference>
<dbReference type="InterPro" id="IPR001656">
    <property type="entry name" value="PsdUridine_synth_TruD"/>
</dbReference>
<dbReference type="EMBL" id="JABDHM010000047">
    <property type="protein sequence ID" value="KAF5220731.1"/>
    <property type="molecule type" value="Genomic_DNA"/>
</dbReference>
<evidence type="ECO:0000259" key="5">
    <source>
        <dbReference type="PROSITE" id="PS50984"/>
    </source>
</evidence>
<dbReference type="PANTHER" id="PTHR13326">
    <property type="entry name" value="TRNA PSEUDOURIDINE SYNTHASE D"/>
    <property type="match status" value="1"/>
</dbReference>
<evidence type="ECO:0000313" key="6">
    <source>
        <dbReference type="EMBL" id="KAF5220731.1"/>
    </source>
</evidence>
<dbReference type="Pfam" id="PF01142">
    <property type="entry name" value="TruD"/>
    <property type="match status" value="1"/>
</dbReference>
<dbReference type="PROSITE" id="PS50984">
    <property type="entry name" value="TRUD"/>
    <property type="match status" value="1"/>
</dbReference>
<dbReference type="GO" id="GO:0009982">
    <property type="term" value="F:pseudouridine synthase activity"/>
    <property type="evidence" value="ECO:0007669"/>
    <property type="project" value="InterPro"/>
</dbReference>
<feature type="domain" description="TRUD" evidence="5">
    <location>
        <begin position="453"/>
        <end position="707"/>
    </location>
</feature>
<comment type="caution">
    <text evidence="6">The sequence shown here is derived from an EMBL/GenBank/DDBJ whole genome shotgun (WGS) entry which is preliminary data.</text>
</comment>
<dbReference type="Proteomes" id="UP000583944">
    <property type="component" value="Unassembled WGS sequence"/>
</dbReference>
<dbReference type="GO" id="GO:0005634">
    <property type="term" value="C:nucleus"/>
    <property type="evidence" value="ECO:0007669"/>
    <property type="project" value="TreeGrafter"/>
</dbReference>
<keyword evidence="4" id="KW-0812">Transmembrane</keyword>
<dbReference type="InterPro" id="IPR020103">
    <property type="entry name" value="PsdUridine_synth_cat_dom_sf"/>
</dbReference>
<dbReference type="VEuPathDB" id="TriTrypDB:BCY84_15815"/>
<evidence type="ECO:0000256" key="1">
    <source>
        <dbReference type="ARBA" id="ARBA00007953"/>
    </source>
</evidence>
<evidence type="ECO:0000256" key="4">
    <source>
        <dbReference type="SAM" id="Phobius"/>
    </source>
</evidence>
<keyword evidence="2" id="KW-0413">Isomerase</keyword>
<keyword evidence="4" id="KW-0472">Membrane</keyword>
<name>A0A7J6Y1U5_TRYCR</name>
<organism evidence="6 7">
    <name type="scientific">Trypanosoma cruzi</name>
    <dbReference type="NCBI Taxonomy" id="5693"/>
    <lineage>
        <taxon>Eukaryota</taxon>
        <taxon>Discoba</taxon>
        <taxon>Euglenozoa</taxon>
        <taxon>Kinetoplastea</taxon>
        <taxon>Metakinetoplastina</taxon>
        <taxon>Trypanosomatida</taxon>
        <taxon>Trypanosomatidae</taxon>
        <taxon>Trypanosoma</taxon>
        <taxon>Schizotrypanum</taxon>
    </lineage>
</organism>
<gene>
    <name evidence="6" type="ORF">ECC02_006303</name>
</gene>
<proteinExistence type="inferred from homology"/>
<dbReference type="SUPFAM" id="SSF55120">
    <property type="entry name" value="Pseudouridine synthase"/>
    <property type="match status" value="1"/>
</dbReference>